<dbReference type="InterPro" id="IPR015257">
    <property type="entry name" value="Maf1"/>
</dbReference>
<dbReference type="GO" id="GO:0005634">
    <property type="term" value="C:nucleus"/>
    <property type="evidence" value="ECO:0007669"/>
    <property type="project" value="TreeGrafter"/>
</dbReference>
<gene>
    <name evidence="1" type="ORF">J8273_6188</name>
</gene>
<organism evidence="1 2">
    <name type="scientific">Carpediemonas membranifera</name>
    <dbReference type="NCBI Taxonomy" id="201153"/>
    <lineage>
        <taxon>Eukaryota</taxon>
        <taxon>Metamonada</taxon>
        <taxon>Carpediemonas-like organisms</taxon>
        <taxon>Carpediemonas</taxon>
    </lineage>
</organism>
<sequence>MKGAASEKKISRSLEDDIISSSYQDNPFDVISNNKGRKMYINLIHTLNSVFPSNDFTYVTPDHFVAEPSAHVIAEFLLSRFEGIPGGRELISETLSTLDLAIMVKDCEIYSLATEDDLFGDEALWSFCFFFHNPKTRRIAVFACRAVPYGNLLDCWSDHEVCHDVYYDVY</sequence>
<protein>
    <submittedName>
        <fullName evidence="1">Repressor of RNA polymerase III transcription Maf1</fullName>
    </submittedName>
</protein>
<dbReference type="GO" id="GO:0000994">
    <property type="term" value="F:RNA polymerase III core binding"/>
    <property type="evidence" value="ECO:0007669"/>
    <property type="project" value="TreeGrafter"/>
</dbReference>
<keyword evidence="2" id="KW-1185">Reference proteome</keyword>
<dbReference type="PANTHER" id="PTHR22504">
    <property type="entry name" value="REPRESSOR OF RNA POLYMERASE III TRANSCRIPTION MAF1"/>
    <property type="match status" value="1"/>
</dbReference>
<dbReference type="AlphaFoldDB" id="A0A8J6AYC9"/>
<dbReference type="OrthoDB" id="277029at2759"/>
<dbReference type="InterPro" id="IPR038564">
    <property type="entry name" value="Maf1_sf"/>
</dbReference>
<evidence type="ECO:0000313" key="1">
    <source>
        <dbReference type="EMBL" id="KAG9391428.1"/>
    </source>
</evidence>
<dbReference type="PANTHER" id="PTHR22504:SF0">
    <property type="entry name" value="REPRESSOR OF RNA POLYMERASE III TRANSCRIPTION MAF1 HOMOLOG"/>
    <property type="match status" value="1"/>
</dbReference>
<reference evidence="1" key="1">
    <citation type="submission" date="2021-05" db="EMBL/GenBank/DDBJ databases">
        <title>A free-living protist that lacks canonical eukaryotic 1 DNA replication and segregation systems.</title>
        <authorList>
            <person name="Salas-Leiva D.E."/>
            <person name="Tromer E.C."/>
            <person name="Curtis B.A."/>
            <person name="Jerlstrom-Hultqvist J."/>
            <person name="Kolisko M."/>
            <person name="Yi Z."/>
            <person name="Salas-Leiva J.S."/>
            <person name="Gallot-Lavallee L."/>
            <person name="Kops G.J.P.L."/>
            <person name="Archibald J.M."/>
            <person name="Simpson A.G.B."/>
            <person name="Roger A.J."/>
        </authorList>
    </citation>
    <scope>NUCLEOTIDE SEQUENCE</scope>
    <source>
        <strain evidence="1">BICM</strain>
    </source>
</reference>
<dbReference type="Gene3D" id="3.40.1000.50">
    <property type="entry name" value="Repressor of RNA polymerase III transcription Maf1"/>
    <property type="match status" value="1"/>
</dbReference>
<dbReference type="Proteomes" id="UP000717585">
    <property type="component" value="Unassembled WGS sequence"/>
</dbReference>
<name>A0A8J6AYC9_9EUKA</name>
<dbReference type="GO" id="GO:0016480">
    <property type="term" value="P:negative regulation of transcription by RNA polymerase III"/>
    <property type="evidence" value="ECO:0007669"/>
    <property type="project" value="InterPro"/>
</dbReference>
<comment type="caution">
    <text evidence="1">The sequence shown here is derived from an EMBL/GenBank/DDBJ whole genome shotgun (WGS) entry which is preliminary data.</text>
</comment>
<dbReference type="Pfam" id="PF09174">
    <property type="entry name" value="Maf1"/>
    <property type="match status" value="1"/>
</dbReference>
<accession>A0A8J6AYC9</accession>
<evidence type="ECO:0000313" key="2">
    <source>
        <dbReference type="Proteomes" id="UP000717585"/>
    </source>
</evidence>
<proteinExistence type="predicted"/>
<dbReference type="EMBL" id="JAHDYR010000053">
    <property type="protein sequence ID" value="KAG9391428.1"/>
    <property type="molecule type" value="Genomic_DNA"/>
</dbReference>